<name>A0ACC1DB52_9NEOP</name>
<evidence type="ECO:0000313" key="2">
    <source>
        <dbReference type="Proteomes" id="UP000824533"/>
    </source>
</evidence>
<reference evidence="1 2" key="1">
    <citation type="journal article" date="2021" name="Front. Genet.">
        <title>Chromosome-Level Genome Assembly Reveals Significant Gene Expansion in the Toll and IMD Signaling Pathways of Dendrolimus kikuchii.</title>
        <authorList>
            <person name="Zhou J."/>
            <person name="Wu P."/>
            <person name="Xiong Z."/>
            <person name="Liu N."/>
            <person name="Zhao N."/>
            <person name="Ji M."/>
            <person name="Qiu Y."/>
            <person name="Yang B."/>
        </authorList>
    </citation>
    <scope>NUCLEOTIDE SEQUENCE [LARGE SCALE GENOMIC DNA]</scope>
    <source>
        <strain evidence="1">Ann1</strain>
    </source>
</reference>
<dbReference type="Proteomes" id="UP000824533">
    <property type="component" value="Linkage Group LG05"/>
</dbReference>
<accession>A0ACC1DB52</accession>
<evidence type="ECO:0000313" key="1">
    <source>
        <dbReference type="EMBL" id="KAJ0181193.1"/>
    </source>
</evidence>
<keyword evidence="2" id="KW-1185">Reference proteome</keyword>
<comment type="caution">
    <text evidence="1">The sequence shown here is derived from an EMBL/GenBank/DDBJ whole genome shotgun (WGS) entry which is preliminary data.</text>
</comment>
<organism evidence="1 2">
    <name type="scientific">Dendrolimus kikuchii</name>
    <dbReference type="NCBI Taxonomy" id="765133"/>
    <lineage>
        <taxon>Eukaryota</taxon>
        <taxon>Metazoa</taxon>
        <taxon>Ecdysozoa</taxon>
        <taxon>Arthropoda</taxon>
        <taxon>Hexapoda</taxon>
        <taxon>Insecta</taxon>
        <taxon>Pterygota</taxon>
        <taxon>Neoptera</taxon>
        <taxon>Endopterygota</taxon>
        <taxon>Lepidoptera</taxon>
        <taxon>Glossata</taxon>
        <taxon>Ditrysia</taxon>
        <taxon>Bombycoidea</taxon>
        <taxon>Lasiocampidae</taxon>
        <taxon>Dendrolimus</taxon>
    </lineage>
</organism>
<proteinExistence type="predicted"/>
<gene>
    <name evidence="1" type="ORF">K1T71_003278</name>
</gene>
<sequence length="363" mass="42439">MKTRQCNTVAKKGLKKIWNKFISQYVSIPFDGSRSICHACWVRLDSTLRNQPRRNQSPQQFQGEPPQQVQNQLPQRVEDAGEEEQDVNQQVRPGFISVQGYSRAPNTARRCIFQNCRNMATQAVPLYVKFHLLHTKNFYIPPLARVCHLHLQRNDWEELNTQRVMHEFNNTHVLDIINLYKWSLERRNLLDFENINSVDGNELHFCTGVTKNQFNTVLQLTPSLHNGTESPALALGIYLTKIRTGEPDERLLTKFKMSRRTLERKIRLARECLSNDFVPHFLGLDHMTREELVARNLSIPTHIFGGDHDTAILMLDGTYLYVQKSRNFLFQRITYIFGSLHRWLHFRCFRAICSNNIGCYNHA</sequence>
<protein>
    <submittedName>
        <fullName evidence="1">Uncharacterized protein</fullName>
    </submittedName>
</protein>
<dbReference type="EMBL" id="CM034391">
    <property type="protein sequence ID" value="KAJ0181193.1"/>
    <property type="molecule type" value="Genomic_DNA"/>
</dbReference>